<dbReference type="GO" id="GO:0005634">
    <property type="term" value="C:nucleus"/>
    <property type="evidence" value="ECO:0007669"/>
    <property type="project" value="UniProtKB-ARBA"/>
</dbReference>
<dbReference type="CDD" id="cd20525">
    <property type="entry name" value="CYCLIN_CCNH_rpt2"/>
    <property type="match status" value="1"/>
</dbReference>
<dbReference type="Proteomes" id="UP000494206">
    <property type="component" value="Unassembled WGS sequence"/>
</dbReference>
<evidence type="ECO:0000259" key="6">
    <source>
        <dbReference type="Pfam" id="PF16899"/>
    </source>
</evidence>
<feature type="region of interest" description="Disordered" evidence="4">
    <location>
        <begin position="305"/>
        <end position="328"/>
    </location>
</feature>
<name>A0A8S1FB28_9PELO</name>
<dbReference type="OrthoDB" id="340962at2759"/>
<dbReference type="PANTHER" id="PTHR10026">
    <property type="entry name" value="CYCLIN"/>
    <property type="match status" value="1"/>
</dbReference>
<dbReference type="EMBL" id="CADEPM010000012">
    <property type="protein sequence ID" value="CAB3411107.1"/>
    <property type="molecule type" value="Genomic_DNA"/>
</dbReference>
<keyword evidence="8" id="KW-1185">Reference proteome</keyword>
<dbReference type="SUPFAM" id="SSF47954">
    <property type="entry name" value="Cyclin-like"/>
    <property type="match status" value="2"/>
</dbReference>
<dbReference type="CDD" id="cd20524">
    <property type="entry name" value="CYCLIN_CCNH_rpt1"/>
    <property type="match status" value="1"/>
</dbReference>
<dbReference type="Gene3D" id="1.10.472.10">
    <property type="entry name" value="Cyclin-like"/>
    <property type="match status" value="2"/>
</dbReference>
<keyword evidence="2" id="KW-0195">Cyclin</keyword>
<comment type="caution">
    <text evidence="7">The sequence shown here is derived from an EMBL/GenBank/DDBJ whole genome shotgun (WGS) entry which is preliminary data.</text>
</comment>
<dbReference type="Pfam" id="PF16899">
    <property type="entry name" value="Cyclin_C_2"/>
    <property type="match status" value="1"/>
</dbReference>
<comment type="similarity">
    <text evidence="1">Belongs to the cyclin family. Cyclin C subfamily.</text>
</comment>
<evidence type="ECO:0000259" key="5">
    <source>
        <dbReference type="Pfam" id="PF00134"/>
    </source>
</evidence>
<organism evidence="7 8">
    <name type="scientific">Caenorhabditis bovis</name>
    <dbReference type="NCBI Taxonomy" id="2654633"/>
    <lineage>
        <taxon>Eukaryota</taxon>
        <taxon>Metazoa</taxon>
        <taxon>Ecdysozoa</taxon>
        <taxon>Nematoda</taxon>
        <taxon>Chromadorea</taxon>
        <taxon>Rhabditida</taxon>
        <taxon>Rhabditina</taxon>
        <taxon>Rhabditomorpha</taxon>
        <taxon>Rhabditoidea</taxon>
        <taxon>Rhabditidae</taxon>
        <taxon>Peloderinae</taxon>
        <taxon>Caenorhabditis</taxon>
    </lineage>
</organism>
<dbReference type="GO" id="GO:0016538">
    <property type="term" value="F:cyclin-dependent protein serine/threonine kinase regulator activity"/>
    <property type="evidence" value="ECO:0007669"/>
    <property type="project" value="InterPro"/>
</dbReference>
<sequence>MYSTSTQKKEWTLTPQQIMERREQANLQFRSKYSDVIEEGEEEMFLSVQEELGLQRIVEEAALKFADYFRPCLWPSVKWTAYAYFKRLFLKWSACDTSPKIVIMACFYLAMKTDEFYVTINEFVGNLTTGNPKQNADRILALEPEIMRALDYNLTVHCPYRPFEGHLMEMKTRMVLLNFDLESIRVDSNKFLQMCLQTDVLLMFPPSQIALAALNYGLNAQGKSSEVMQEFLKKLLGVEEDVWGASVPDALTHVEKLMARLEYIVSSVEHGLMRLTIEEKGGLQTRSSELTNFIGILDKRRREKWQAEGGIGKPPGTADEQPVDSDDE</sequence>
<dbReference type="FunFam" id="1.10.472.10:FF:000029">
    <property type="entry name" value="Cyclin h"/>
    <property type="match status" value="1"/>
</dbReference>
<dbReference type="AlphaFoldDB" id="A0A8S1FB28"/>
<evidence type="ECO:0000256" key="3">
    <source>
        <dbReference type="ARBA" id="ARBA00023306"/>
    </source>
</evidence>
<feature type="domain" description="Cyclin N-terminal" evidence="5">
    <location>
        <begin position="76"/>
        <end position="155"/>
    </location>
</feature>
<dbReference type="GO" id="GO:0006357">
    <property type="term" value="P:regulation of transcription by RNA polymerase II"/>
    <property type="evidence" value="ECO:0007669"/>
    <property type="project" value="InterPro"/>
</dbReference>
<accession>A0A8S1FB28</accession>
<evidence type="ECO:0000313" key="8">
    <source>
        <dbReference type="Proteomes" id="UP000494206"/>
    </source>
</evidence>
<evidence type="ECO:0000256" key="1">
    <source>
        <dbReference type="ARBA" id="ARBA00008638"/>
    </source>
</evidence>
<dbReference type="InterPro" id="IPR036915">
    <property type="entry name" value="Cyclin-like_sf"/>
</dbReference>
<protein>
    <recommendedName>
        <fullName evidence="9">Cyclin-H</fullName>
    </recommendedName>
</protein>
<evidence type="ECO:0000313" key="7">
    <source>
        <dbReference type="EMBL" id="CAB3411107.1"/>
    </source>
</evidence>
<evidence type="ECO:0000256" key="2">
    <source>
        <dbReference type="ARBA" id="ARBA00023127"/>
    </source>
</evidence>
<proteinExistence type="inferred from homology"/>
<keyword evidence="3" id="KW-0131">Cell cycle</keyword>
<gene>
    <name evidence="7" type="ORF">CBOVIS_LOCUS12532</name>
</gene>
<reference evidence="7 8" key="1">
    <citation type="submission" date="2020-04" db="EMBL/GenBank/DDBJ databases">
        <authorList>
            <person name="Laetsch R D."/>
            <person name="Stevens L."/>
            <person name="Kumar S."/>
            <person name="Blaxter L. M."/>
        </authorList>
    </citation>
    <scope>NUCLEOTIDE SEQUENCE [LARGE SCALE GENOMIC DNA]</scope>
</reference>
<dbReference type="Pfam" id="PF00134">
    <property type="entry name" value="Cyclin_N"/>
    <property type="match status" value="1"/>
</dbReference>
<evidence type="ECO:0000256" key="4">
    <source>
        <dbReference type="SAM" id="MobiDB-lite"/>
    </source>
</evidence>
<feature type="domain" description="Cyclin C-terminal" evidence="6">
    <location>
        <begin position="159"/>
        <end position="259"/>
    </location>
</feature>
<dbReference type="InterPro" id="IPR043198">
    <property type="entry name" value="Cyclin/Ssn8"/>
</dbReference>
<dbReference type="InterPro" id="IPR031658">
    <property type="entry name" value="Cyclin_C_2"/>
</dbReference>
<evidence type="ECO:0008006" key="9">
    <source>
        <dbReference type="Google" id="ProtNLM"/>
    </source>
</evidence>
<dbReference type="InterPro" id="IPR006671">
    <property type="entry name" value="Cyclin_N"/>
</dbReference>